<reference evidence="2 4" key="2">
    <citation type="submission" date="2020-02" db="EMBL/GenBank/DDBJ databases">
        <title>The WGS of Modestobacter muralis DSM 100205.</title>
        <authorList>
            <person name="Jiang Z."/>
        </authorList>
    </citation>
    <scope>NUCLEOTIDE SEQUENCE [LARGE SCALE GENOMIC DNA]</scope>
    <source>
        <strain evidence="2 4">DSM 100205</strain>
    </source>
</reference>
<proteinExistence type="predicted"/>
<sequence length="147" mass="15280">MSDLEGAVRVLRSIADVMSDGGALAQLRGTLHRQPALFADLRLQTEIFSGMPPSLGFDGSGAGASAFLSAQRADGGLVVWTVEVWIDTWAGEGQWSALVKAEIEAGGPSEDTESVLVVQRTVHDAAAAALAVRECAGLIAAHPLADR</sequence>
<evidence type="ECO:0000313" key="1">
    <source>
        <dbReference type="EMBL" id="NEK94737.1"/>
    </source>
</evidence>
<evidence type="ECO:0000313" key="4">
    <source>
        <dbReference type="Proteomes" id="UP000471152"/>
    </source>
</evidence>
<accession>A0A6P0EUB5</accession>
<evidence type="ECO:0000313" key="3">
    <source>
        <dbReference type="Proteomes" id="UP000468828"/>
    </source>
</evidence>
<dbReference type="Proteomes" id="UP000471152">
    <property type="component" value="Unassembled WGS sequence"/>
</dbReference>
<organism evidence="1 3">
    <name type="scientific">Modestobacter muralis</name>
    <dbReference type="NCBI Taxonomy" id="1608614"/>
    <lineage>
        <taxon>Bacteria</taxon>
        <taxon>Bacillati</taxon>
        <taxon>Actinomycetota</taxon>
        <taxon>Actinomycetes</taxon>
        <taxon>Geodermatophilales</taxon>
        <taxon>Geodermatophilaceae</taxon>
        <taxon>Modestobacter</taxon>
    </lineage>
</organism>
<comment type="caution">
    <text evidence="1">The sequence shown here is derived from an EMBL/GenBank/DDBJ whole genome shotgun (WGS) entry which is preliminary data.</text>
</comment>
<keyword evidence="3" id="KW-1185">Reference proteome</keyword>
<protein>
    <submittedName>
        <fullName evidence="1">Uncharacterized protein</fullName>
    </submittedName>
</protein>
<reference evidence="1 3" key="1">
    <citation type="submission" date="2020-01" db="EMBL/GenBank/DDBJ databases">
        <title>the WGS Modestobacter muralis CPCC 204518.</title>
        <authorList>
            <person name="Jiang Z."/>
        </authorList>
    </citation>
    <scope>NUCLEOTIDE SEQUENCE [LARGE SCALE GENOMIC DNA]</scope>
    <source>
        <strain evidence="1 3">DSM 100205</strain>
    </source>
</reference>
<dbReference type="EMBL" id="JAAGWH010000032">
    <property type="protein sequence ID" value="NEK94737.1"/>
    <property type="molecule type" value="Genomic_DNA"/>
</dbReference>
<name>A0A6P0EUB5_9ACTN</name>
<gene>
    <name evidence="2" type="ORF">G3R41_11885</name>
    <name evidence="1" type="ORF">GCU67_11230</name>
</gene>
<dbReference type="RefSeq" id="WP_163611308.1">
    <property type="nucleotide sequence ID" value="NZ_JAAGWB010000034.1"/>
</dbReference>
<dbReference type="Proteomes" id="UP000468828">
    <property type="component" value="Unassembled WGS sequence"/>
</dbReference>
<dbReference type="EMBL" id="JAAGWB010000034">
    <property type="protein sequence ID" value="NEN51625.1"/>
    <property type="molecule type" value="Genomic_DNA"/>
</dbReference>
<evidence type="ECO:0000313" key="2">
    <source>
        <dbReference type="EMBL" id="NEN51625.1"/>
    </source>
</evidence>
<dbReference type="AlphaFoldDB" id="A0A6P0EUB5"/>